<gene>
    <name evidence="16" type="ORF">E3Q01_00022</name>
    <name evidence="17" type="ORF">E3Q02_00021</name>
    <name evidence="15" type="ORF">E3Q10_00245</name>
    <name evidence="14" type="ORF">E3Q22_02056</name>
</gene>
<dbReference type="Pfam" id="PF00179">
    <property type="entry name" value="UQ_con"/>
    <property type="match status" value="1"/>
</dbReference>
<evidence type="ECO:0000256" key="10">
    <source>
        <dbReference type="ARBA" id="ARBA00077195"/>
    </source>
</evidence>
<comment type="caution">
    <text evidence="15">The sequence shown here is derived from an EMBL/GenBank/DDBJ whole genome shotgun (WGS) entry which is preliminary data.</text>
</comment>
<dbReference type="SMART" id="SM00212">
    <property type="entry name" value="UBCc"/>
    <property type="match status" value="1"/>
</dbReference>
<dbReference type="PANTHER" id="PTHR24067">
    <property type="entry name" value="UBIQUITIN-CONJUGATING ENZYME E2"/>
    <property type="match status" value="1"/>
</dbReference>
<proteinExistence type="inferred from homology"/>
<sequence>MSWQSTASRRLMTEYKQLSTQSLEDSMFTAGPISEDNMFEWEALIQGPDDTPFEGGVFAATLSFPKDYPLAPFKMKFTPAIFHPNVYDDGNVCISILHPPGDDPLMYERSSERWSPVQSVEKVLLSVISMLAEPNIESPANIDCAKLFRTDRKAYDDKVRQSVADMLGIDESEIEAEIKAAQISEKETS</sequence>
<protein>
    <recommendedName>
        <fullName evidence="2">E2 ubiquitin-conjugating enzyme</fullName>
        <ecNumber evidence="2">2.3.2.23</ecNumber>
    </recommendedName>
    <alternativeName>
        <fullName evidence="10">E2 ubiquitin-conjugating enzyme 7</fullName>
    </alternativeName>
    <alternativeName>
        <fullName evidence="9">Ubiquitin carrier protein</fullName>
    </alternativeName>
    <alternativeName>
        <fullName evidence="8">Ubiquitin-protein ligase</fullName>
    </alternativeName>
</protein>
<dbReference type="PROSITE" id="PS00183">
    <property type="entry name" value="UBC_1"/>
    <property type="match status" value="1"/>
</dbReference>
<keyword evidence="5 12" id="KW-0833">Ubl conjugation pathway</keyword>
<dbReference type="Proteomes" id="UP000309601">
    <property type="component" value="Unassembled WGS sequence"/>
</dbReference>
<evidence type="ECO:0000256" key="6">
    <source>
        <dbReference type="ARBA" id="ARBA00022840"/>
    </source>
</evidence>
<dbReference type="EMBL" id="SPRW01000001">
    <property type="protein sequence ID" value="TIC71284.1"/>
    <property type="molecule type" value="Genomic_DNA"/>
</dbReference>
<evidence type="ECO:0000259" key="13">
    <source>
        <dbReference type="PROSITE" id="PS50127"/>
    </source>
</evidence>
<evidence type="ECO:0000313" key="21">
    <source>
        <dbReference type="Proteomes" id="UP000310708"/>
    </source>
</evidence>
<evidence type="ECO:0000313" key="15">
    <source>
        <dbReference type="EMBL" id="TIC34629.1"/>
    </source>
</evidence>
<evidence type="ECO:0000256" key="4">
    <source>
        <dbReference type="ARBA" id="ARBA00022741"/>
    </source>
</evidence>
<evidence type="ECO:0000313" key="17">
    <source>
        <dbReference type="EMBL" id="TIC71284.1"/>
    </source>
</evidence>
<evidence type="ECO:0000313" key="18">
    <source>
        <dbReference type="Proteomes" id="UP000305647"/>
    </source>
</evidence>
<evidence type="ECO:0000256" key="2">
    <source>
        <dbReference type="ARBA" id="ARBA00012486"/>
    </source>
</evidence>
<keyword evidence="6 12" id="KW-0067">ATP-binding</keyword>
<keyword evidence="3" id="KW-0808">Transferase</keyword>
<comment type="similarity">
    <text evidence="12">Belongs to the ubiquitin-conjugating enzyme family.</text>
</comment>
<dbReference type="EC" id="2.3.2.23" evidence="2"/>
<evidence type="ECO:0000256" key="11">
    <source>
        <dbReference type="PROSITE-ProRule" id="PRU10133"/>
    </source>
</evidence>
<dbReference type="FunFam" id="3.10.110.10:FF:000008">
    <property type="entry name" value="Ubiquitin-conjugating enzyme E2 G2"/>
    <property type="match status" value="1"/>
</dbReference>
<feature type="active site" description="Glycyl thioester intermediate" evidence="11">
    <location>
        <position position="93"/>
    </location>
</feature>
<dbReference type="InterPro" id="IPR050113">
    <property type="entry name" value="Ub_conjugating_enzyme"/>
</dbReference>
<dbReference type="Proteomes" id="UP000305647">
    <property type="component" value="Unassembled WGS sequence"/>
</dbReference>
<dbReference type="PROSITE" id="PS50127">
    <property type="entry name" value="UBC_2"/>
    <property type="match status" value="1"/>
</dbReference>
<evidence type="ECO:0000256" key="1">
    <source>
        <dbReference type="ARBA" id="ARBA00000485"/>
    </source>
</evidence>
<dbReference type="GO" id="GO:0061631">
    <property type="term" value="F:ubiquitin conjugating enzyme activity"/>
    <property type="evidence" value="ECO:0007669"/>
    <property type="project" value="UniProtKB-EC"/>
</dbReference>
<reference evidence="18 19" key="1">
    <citation type="submission" date="2019-03" db="EMBL/GenBank/DDBJ databases">
        <title>Sequencing 25 genomes of Wallemia mellicola.</title>
        <authorList>
            <person name="Gostincar C."/>
        </authorList>
    </citation>
    <scope>NUCLEOTIDE SEQUENCE [LARGE SCALE GENOMIC DNA]</scope>
    <source>
        <strain evidence="17 19">EXF-1274</strain>
        <strain evidence="14 20">EXF-6152</strain>
        <strain evidence="16 21">EXF-757</strain>
        <strain evidence="15 18">EXF-8738</strain>
    </source>
</reference>
<dbReference type="SUPFAM" id="SSF54495">
    <property type="entry name" value="UBC-like"/>
    <property type="match status" value="1"/>
</dbReference>
<dbReference type="InterPro" id="IPR023313">
    <property type="entry name" value="UBQ-conjugating_AS"/>
</dbReference>
<keyword evidence="7" id="KW-0882">Thioester bond</keyword>
<evidence type="ECO:0000256" key="3">
    <source>
        <dbReference type="ARBA" id="ARBA00022679"/>
    </source>
</evidence>
<dbReference type="Proteomes" id="UP000310685">
    <property type="component" value="Unassembled WGS sequence"/>
</dbReference>
<dbReference type="EMBL" id="SPRO01000001">
    <property type="protein sequence ID" value="TIC34629.1"/>
    <property type="molecule type" value="Genomic_DNA"/>
</dbReference>
<dbReference type="EMBL" id="SPRX01000001">
    <property type="protein sequence ID" value="TIC70088.1"/>
    <property type="molecule type" value="Genomic_DNA"/>
</dbReference>
<dbReference type="Proteomes" id="UP000310708">
    <property type="component" value="Unassembled WGS sequence"/>
</dbReference>
<evidence type="ECO:0000256" key="9">
    <source>
        <dbReference type="ARBA" id="ARBA00031729"/>
    </source>
</evidence>
<evidence type="ECO:0000313" key="14">
    <source>
        <dbReference type="EMBL" id="TIB80153.1"/>
    </source>
</evidence>
<evidence type="ECO:0000313" key="19">
    <source>
        <dbReference type="Proteomes" id="UP000309601"/>
    </source>
</evidence>
<dbReference type="InterPro" id="IPR000608">
    <property type="entry name" value="UBC"/>
</dbReference>
<dbReference type="GO" id="GO:0036503">
    <property type="term" value="P:ERAD pathway"/>
    <property type="evidence" value="ECO:0007669"/>
    <property type="project" value="UniProtKB-ARBA"/>
</dbReference>
<accession>A0A4V4MXF9</accession>
<organism evidence="15 18">
    <name type="scientific">Wallemia mellicola</name>
    <dbReference type="NCBI Taxonomy" id="1708541"/>
    <lineage>
        <taxon>Eukaryota</taxon>
        <taxon>Fungi</taxon>
        <taxon>Dikarya</taxon>
        <taxon>Basidiomycota</taxon>
        <taxon>Wallemiomycotina</taxon>
        <taxon>Wallemiomycetes</taxon>
        <taxon>Wallemiales</taxon>
        <taxon>Wallemiaceae</taxon>
        <taxon>Wallemia</taxon>
    </lineage>
</organism>
<dbReference type="EMBL" id="SPRC01000018">
    <property type="protein sequence ID" value="TIB80153.1"/>
    <property type="molecule type" value="Genomic_DNA"/>
</dbReference>
<evidence type="ECO:0000256" key="12">
    <source>
        <dbReference type="RuleBase" id="RU362109"/>
    </source>
</evidence>
<evidence type="ECO:0000313" key="16">
    <source>
        <dbReference type="EMBL" id="TIC70088.1"/>
    </source>
</evidence>
<dbReference type="AlphaFoldDB" id="A0A4V4MXF9"/>
<dbReference type="Gene3D" id="3.10.110.10">
    <property type="entry name" value="Ubiquitin Conjugating Enzyme"/>
    <property type="match status" value="1"/>
</dbReference>
<keyword evidence="4 12" id="KW-0547">Nucleotide-binding</keyword>
<comment type="catalytic activity">
    <reaction evidence="1">
        <text>S-ubiquitinyl-[E1 ubiquitin-activating enzyme]-L-cysteine + [E2 ubiquitin-conjugating enzyme]-L-cysteine = [E1 ubiquitin-activating enzyme]-L-cysteine + S-ubiquitinyl-[E2 ubiquitin-conjugating enzyme]-L-cysteine.</text>
        <dbReference type="EC" id="2.3.2.23"/>
    </reaction>
</comment>
<feature type="domain" description="UBC core" evidence="13">
    <location>
        <begin position="6"/>
        <end position="168"/>
    </location>
</feature>
<dbReference type="GO" id="GO:0005524">
    <property type="term" value="F:ATP binding"/>
    <property type="evidence" value="ECO:0007669"/>
    <property type="project" value="UniProtKB-UniRule"/>
</dbReference>
<name>A0A4V4MXF9_9BASI</name>
<evidence type="ECO:0000256" key="8">
    <source>
        <dbReference type="ARBA" id="ARBA00030012"/>
    </source>
</evidence>
<dbReference type="OMA" id="APDGMFT"/>
<dbReference type="InterPro" id="IPR016135">
    <property type="entry name" value="UBQ-conjugating_enzyme/RWD"/>
</dbReference>
<dbReference type="CDD" id="cd23796">
    <property type="entry name" value="UBCc_UBE2G2"/>
    <property type="match status" value="1"/>
</dbReference>
<evidence type="ECO:0000256" key="5">
    <source>
        <dbReference type="ARBA" id="ARBA00022786"/>
    </source>
</evidence>
<evidence type="ECO:0000313" key="20">
    <source>
        <dbReference type="Proteomes" id="UP000310685"/>
    </source>
</evidence>
<evidence type="ECO:0000256" key="7">
    <source>
        <dbReference type="ARBA" id="ARBA00022966"/>
    </source>
</evidence>